<sequence>MIEEQALMTTLANQMISPPAFSFHTEPTTTTKTTTTASNTINTPSLPAPTATTATTITTQQQSPISQSLSTPPRPLLSPPQQSTNNPEPHSPLEDPDLVGPVAAAAARERRLYMAHELHLQRQRDEAEAQALREDSRRWDFLLAQMTDWKDREQSWKTFERKMQSRNTRSSARKVLFRFWK</sequence>
<organism evidence="2 3">
    <name type="scientific">Gomphillus americanus</name>
    <dbReference type="NCBI Taxonomy" id="1940652"/>
    <lineage>
        <taxon>Eukaryota</taxon>
        <taxon>Fungi</taxon>
        <taxon>Dikarya</taxon>
        <taxon>Ascomycota</taxon>
        <taxon>Pezizomycotina</taxon>
        <taxon>Lecanoromycetes</taxon>
        <taxon>OSLEUM clade</taxon>
        <taxon>Ostropomycetidae</taxon>
        <taxon>Ostropales</taxon>
        <taxon>Graphidaceae</taxon>
        <taxon>Gomphilloideae</taxon>
        <taxon>Gomphillus</taxon>
    </lineage>
</organism>
<proteinExistence type="predicted"/>
<keyword evidence="3" id="KW-1185">Reference proteome</keyword>
<dbReference type="AlphaFoldDB" id="A0A8H3IN42"/>
<dbReference type="Proteomes" id="UP000664169">
    <property type="component" value="Unassembled WGS sequence"/>
</dbReference>
<accession>A0A8H3IN42</accession>
<evidence type="ECO:0000313" key="2">
    <source>
        <dbReference type="EMBL" id="CAF9921305.1"/>
    </source>
</evidence>
<comment type="caution">
    <text evidence="2">The sequence shown here is derived from an EMBL/GenBank/DDBJ whole genome shotgun (WGS) entry which is preliminary data.</text>
</comment>
<gene>
    <name evidence="2" type="ORF">GOMPHAMPRED_002287</name>
</gene>
<feature type="region of interest" description="Disordered" evidence="1">
    <location>
        <begin position="18"/>
        <end position="98"/>
    </location>
</feature>
<evidence type="ECO:0000313" key="3">
    <source>
        <dbReference type="Proteomes" id="UP000664169"/>
    </source>
</evidence>
<dbReference type="EMBL" id="CAJPDQ010000016">
    <property type="protein sequence ID" value="CAF9921305.1"/>
    <property type="molecule type" value="Genomic_DNA"/>
</dbReference>
<dbReference type="OrthoDB" id="4203030at2759"/>
<reference evidence="2" key="1">
    <citation type="submission" date="2021-03" db="EMBL/GenBank/DDBJ databases">
        <authorList>
            <person name="Tagirdzhanova G."/>
        </authorList>
    </citation>
    <scope>NUCLEOTIDE SEQUENCE</scope>
</reference>
<feature type="compositionally biased region" description="Low complexity" evidence="1">
    <location>
        <begin position="25"/>
        <end position="71"/>
    </location>
</feature>
<protein>
    <submittedName>
        <fullName evidence="2">Uncharacterized protein</fullName>
    </submittedName>
</protein>
<name>A0A8H3IN42_9LECA</name>
<evidence type="ECO:0000256" key="1">
    <source>
        <dbReference type="SAM" id="MobiDB-lite"/>
    </source>
</evidence>